<dbReference type="SUPFAM" id="SSF48208">
    <property type="entry name" value="Six-hairpin glycosidases"/>
    <property type="match status" value="1"/>
</dbReference>
<dbReference type="Pfam" id="PF07944">
    <property type="entry name" value="Beta-AFase-like_GH127_cat"/>
    <property type="match status" value="1"/>
</dbReference>
<organism evidence="3 4">
    <name type="scientific">Aureibacillus halotolerans</name>
    <dbReference type="NCBI Taxonomy" id="1508390"/>
    <lineage>
        <taxon>Bacteria</taxon>
        <taxon>Bacillati</taxon>
        <taxon>Bacillota</taxon>
        <taxon>Bacilli</taxon>
        <taxon>Bacillales</taxon>
        <taxon>Bacillaceae</taxon>
        <taxon>Aureibacillus</taxon>
    </lineage>
</organism>
<dbReference type="GO" id="GO:0016787">
    <property type="term" value="F:hydrolase activity"/>
    <property type="evidence" value="ECO:0007669"/>
    <property type="project" value="UniProtKB-KW"/>
</dbReference>
<dbReference type="EMBL" id="SNYJ01000005">
    <property type="protein sequence ID" value="TDQ40722.1"/>
    <property type="molecule type" value="Genomic_DNA"/>
</dbReference>
<gene>
    <name evidence="3" type="ORF">EV213_10568</name>
</gene>
<dbReference type="InterPro" id="IPR012878">
    <property type="entry name" value="Beta-AFase-like_GH127_cat"/>
</dbReference>
<evidence type="ECO:0000313" key="3">
    <source>
        <dbReference type="EMBL" id="TDQ40722.1"/>
    </source>
</evidence>
<dbReference type="InterPro" id="IPR008928">
    <property type="entry name" value="6-hairpin_glycosidase_sf"/>
</dbReference>
<dbReference type="Pfam" id="PF20736">
    <property type="entry name" value="Glyco_hydro127M"/>
    <property type="match status" value="1"/>
</dbReference>
<dbReference type="RefSeq" id="WP_243740025.1">
    <property type="nucleotide sequence ID" value="NZ_SNYJ01000005.1"/>
</dbReference>
<keyword evidence="4" id="KW-1185">Reference proteome</keyword>
<reference evidence="3 4" key="1">
    <citation type="submission" date="2019-03" db="EMBL/GenBank/DDBJ databases">
        <title>Genomic Encyclopedia of Type Strains, Phase IV (KMG-IV): sequencing the most valuable type-strain genomes for metagenomic binning, comparative biology and taxonomic classification.</title>
        <authorList>
            <person name="Goeker M."/>
        </authorList>
    </citation>
    <scope>NUCLEOTIDE SEQUENCE [LARGE SCALE GENOMIC DNA]</scope>
    <source>
        <strain evidence="3 4">DSM 28697</strain>
    </source>
</reference>
<dbReference type="PANTHER" id="PTHR31151:SF0">
    <property type="entry name" value="PROLINE-TRNA LIGASE (DUF1680)"/>
    <property type="match status" value="1"/>
</dbReference>
<protein>
    <submittedName>
        <fullName evidence="3">Beta-L-arabinofuranosidase (Glycosyl hydrolase family 127)</fullName>
    </submittedName>
</protein>
<dbReference type="PANTHER" id="PTHR31151">
    <property type="entry name" value="PROLINE-TRNA LIGASE (DUF1680)"/>
    <property type="match status" value="1"/>
</dbReference>
<dbReference type="GO" id="GO:0005975">
    <property type="term" value="P:carbohydrate metabolic process"/>
    <property type="evidence" value="ECO:0007669"/>
    <property type="project" value="InterPro"/>
</dbReference>
<dbReference type="AlphaFoldDB" id="A0A4R6U5B0"/>
<evidence type="ECO:0000259" key="2">
    <source>
        <dbReference type="Pfam" id="PF20736"/>
    </source>
</evidence>
<keyword evidence="3" id="KW-0378">Hydrolase</keyword>
<feature type="domain" description="Non-reducing end beta-L-arabinofuranosidase-like GH127 catalytic" evidence="1">
    <location>
        <begin position="74"/>
        <end position="380"/>
    </location>
</feature>
<sequence length="625" mass="70429">MKGSMQSSKSTIGYKAAPLTELPLGQIQPEGWLRDQLKIQAEGFTGQLDTFWEDVGPNNGWLGGTGDDWERGPYYLDGLLPLAYVLQDEALIKKTTPWIEWTLSSQQDNGQFGPTSNTDWWPRMVMLKVLIQYAEATQDDRVVPFMTKYFRYQLNTIQAQPLRDWAVARGGENILCIQWLYERTQDASLLQLIDILHQQTIDWTGIFNKFPYWRYQTSYTHRVHVVNIAMGLKEPMLYAMHTGDKEHREAPLSGIRALMTHHGQAHGMFSGDEWLAGTHPSQGVELCAVVEYMFTLEHLVRLSGEGVYGDILEKVAFNALPATIGSDWRSHQYDQQVNQVMCTLAKRPWTQNGDDANLFGLEPHFGCCTANMHQGWPKLAARLWMGTRDGGLAAVSYAPCTVQTTVANSVNAKLTVDTDYPFNDRISIQVNLANSAAFPIKLRIPEWCHDPSIVINGSNQPISLNDGFTTIERTWQNGDVIQLTLPMEPVVEPRANDAVSVSRGPLVYALPVQERWQKLRGEEPYADWEIYPESAWNYGLCLDSENPAQGLVAEQKDIARQPFSPESAPVVLKATGRRVPSWRLENNSAGDLPHSPAHTSMPKEDLTLIPYACARLRIAEFPRVE</sequence>
<dbReference type="Proteomes" id="UP000295632">
    <property type="component" value="Unassembled WGS sequence"/>
</dbReference>
<comment type="caution">
    <text evidence="3">The sequence shown here is derived from an EMBL/GenBank/DDBJ whole genome shotgun (WGS) entry which is preliminary data.</text>
</comment>
<evidence type="ECO:0000259" key="1">
    <source>
        <dbReference type="Pfam" id="PF07944"/>
    </source>
</evidence>
<name>A0A4R6U5B0_9BACI</name>
<evidence type="ECO:0000313" key="4">
    <source>
        <dbReference type="Proteomes" id="UP000295632"/>
    </source>
</evidence>
<accession>A0A4R6U5B0</accession>
<proteinExistence type="predicted"/>
<feature type="domain" description="Non-reducing end beta-L-arabinofuranosidase-like GH127 middle" evidence="2">
    <location>
        <begin position="396"/>
        <end position="487"/>
    </location>
</feature>
<dbReference type="InterPro" id="IPR049046">
    <property type="entry name" value="Beta-AFase-like_GH127_middle"/>
</dbReference>